<dbReference type="EMBL" id="JBHEZX010000002">
    <property type="protein sequence ID" value="MFC1408814.1"/>
    <property type="molecule type" value="Genomic_DNA"/>
</dbReference>
<dbReference type="PANTHER" id="PTHR40765">
    <property type="entry name" value="ESX-2 SECRETION SYSTEM ATPASE ECCB2"/>
    <property type="match status" value="1"/>
</dbReference>
<dbReference type="InterPro" id="IPR042485">
    <property type="entry name" value="T7SS_EccB_R3"/>
</dbReference>
<proteinExistence type="predicted"/>
<dbReference type="Proteomes" id="UP001592582">
    <property type="component" value="Unassembled WGS sequence"/>
</dbReference>
<dbReference type="InterPro" id="IPR007795">
    <property type="entry name" value="T7SS_EccB"/>
</dbReference>
<dbReference type="PANTHER" id="PTHR40765:SF2">
    <property type="entry name" value="ESX-2 SECRETION SYSTEM ATPASE ECCB2"/>
    <property type="match status" value="1"/>
</dbReference>
<keyword evidence="2" id="KW-1185">Reference proteome</keyword>
<dbReference type="InterPro" id="IPR044857">
    <property type="entry name" value="T7SS_EccB_R1"/>
</dbReference>
<comment type="caution">
    <text evidence="1">The sequence shown here is derived from an EMBL/GenBank/DDBJ whole genome shotgun (WGS) entry which is preliminary data.</text>
</comment>
<accession>A0ABV6V515</accession>
<organism evidence="1 2">
    <name type="scientific">Streptacidiphilus alkalitolerans</name>
    <dbReference type="NCBI Taxonomy" id="3342712"/>
    <lineage>
        <taxon>Bacteria</taxon>
        <taxon>Bacillati</taxon>
        <taxon>Actinomycetota</taxon>
        <taxon>Actinomycetes</taxon>
        <taxon>Kitasatosporales</taxon>
        <taxon>Streptomycetaceae</taxon>
        <taxon>Streptacidiphilus</taxon>
    </lineage>
</organism>
<dbReference type="Gene3D" id="2.40.50.910">
    <property type="entry name" value="Type VII secretion system EccB, repeat 3 domain"/>
    <property type="match status" value="1"/>
</dbReference>
<name>A0ABV6V515_9ACTN</name>
<dbReference type="Pfam" id="PF05108">
    <property type="entry name" value="T7SS_ESX1_EccB"/>
    <property type="match status" value="1"/>
</dbReference>
<sequence>MQTRRDHLQAYQFAMGRLSTALLTGDPGRGDRPGRRAALGTVLGTGAVVLLCAGFGVYGLISPPVTDSWRTPGTIVMEKQTGTRYLFLGGTLRPVRNYASALLILGKGATLREVSAKDLGRTPHGAPVGITGAPDALPAALGGAVWTRCLAPTGVGATGVGSGAERVDFAPTAGSTPLPADQQVLLTGPEGSRSLLWRGVLHPVPEAAALIALGLDGDRPHAAPADWLADLPVGTPLTAAPITGSGHPAAAVAGRATVVGQTFRTSAAGTDHEYVMTSTGVAPIGPTEAALLAARPGALSTRQVTAADMAAAPVSAAVPGADLPEVLNAPESATGSTALCLRQQADGARISTVAVEAPAGTDSRAVQLPPDTGVVAVNQEQLARQQSSPQTYLISDQGVAYPLGDTQARATLGLGGAAPVPLPAALLAVLPQGPVLSTAAARLTVQGG</sequence>
<dbReference type="Gene3D" id="3.30.2390.20">
    <property type="entry name" value="Type VII secretion system EccB, repeat 1 domain"/>
    <property type="match status" value="1"/>
</dbReference>
<protein>
    <submittedName>
        <fullName evidence="1">Type VII secretion protein EccB</fullName>
    </submittedName>
</protein>
<evidence type="ECO:0000313" key="2">
    <source>
        <dbReference type="Proteomes" id="UP001592582"/>
    </source>
</evidence>
<evidence type="ECO:0000313" key="1">
    <source>
        <dbReference type="EMBL" id="MFC1408814.1"/>
    </source>
</evidence>
<reference evidence="1 2" key="1">
    <citation type="submission" date="2024-09" db="EMBL/GenBank/DDBJ databases">
        <authorList>
            <person name="Lee S.D."/>
        </authorList>
    </citation>
    <scope>NUCLEOTIDE SEQUENCE [LARGE SCALE GENOMIC DNA]</scope>
    <source>
        <strain evidence="1 2">N1-1</strain>
    </source>
</reference>
<dbReference type="NCBIfam" id="TIGR03919">
    <property type="entry name" value="T7SS_EccB"/>
    <property type="match status" value="1"/>
</dbReference>
<gene>
    <name evidence="1" type="primary">eccB</name>
    <name evidence="1" type="ORF">ACEZDG_05920</name>
</gene>